<evidence type="ECO:0000313" key="2">
    <source>
        <dbReference type="Proteomes" id="UP000775686"/>
    </source>
</evidence>
<sequence>MQELEKILEEIRAIAIELKNKHWGDDERHLTGKGIEVMCVQVEQIIRKHTNDGWISADEPPKKDYTAVFAVDKHDYYFVAVYDKEHGYRTNDVGADVDNIVAYCLFNPYRPERNEE</sequence>
<accession>A0ABS2EJW9</accession>
<evidence type="ECO:0008006" key="3">
    <source>
        <dbReference type="Google" id="ProtNLM"/>
    </source>
</evidence>
<dbReference type="RefSeq" id="WP_204864548.1">
    <property type="nucleotide sequence ID" value="NZ_JACJKH010000027.1"/>
</dbReference>
<comment type="caution">
    <text evidence="1">The sequence shown here is derived from an EMBL/GenBank/DDBJ whole genome shotgun (WGS) entry which is preliminary data.</text>
</comment>
<dbReference type="EMBL" id="JACJKH010000027">
    <property type="protein sequence ID" value="MBM6745232.1"/>
    <property type="molecule type" value="Genomic_DNA"/>
</dbReference>
<dbReference type="Proteomes" id="UP000775686">
    <property type="component" value="Unassembled WGS sequence"/>
</dbReference>
<organism evidence="1 2">
    <name type="scientific">Drancourtella massiliensis</name>
    <dbReference type="NCBI Taxonomy" id="1632013"/>
    <lineage>
        <taxon>Bacteria</taxon>
        <taxon>Bacillati</taxon>
        <taxon>Bacillota</taxon>
        <taxon>Clostridia</taxon>
        <taxon>Eubacteriales</taxon>
        <taxon>Oscillospiraceae</taxon>
        <taxon>Drancourtella</taxon>
    </lineage>
</organism>
<name>A0ABS2EJW9_9FIRM</name>
<protein>
    <recommendedName>
        <fullName evidence="3">Phage protein</fullName>
    </recommendedName>
</protein>
<evidence type="ECO:0000313" key="1">
    <source>
        <dbReference type="EMBL" id="MBM6745232.1"/>
    </source>
</evidence>
<reference evidence="1 2" key="1">
    <citation type="journal article" date="2021" name="Sci. Rep.">
        <title>The distribution of antibiotic resistance genes in chicken gut microbiota commensals.</title>
        <authorList>
            <person name="Juricova H."/>
            <person name="Matiasovicova J."/>
            <person name="Kubasova T."/>
            <person name="Cejkova D."/>
            <person name="Rychlik I."/>
        </authorList>
    </citation>
    <scope>NUCLEOTIDE SEQUENCE [LARGE SCALE GENOMIC DNA]</scope>
    <source>
        <strain evidence="1 2">An770</strain>
    </source>
</reference>
<gene>
    <name evidence="1" type="ORF">H6A32_13155</name>
</gene>
<keyword evidence="2" id="KW-1185">Reference proteome</keyword>
<proteinExistence type="predicted"/>